<dbReference type="GO" id="GO:0005544">
    <property type="term" value="F:calcium-dependent phospholipid binding"/>
    <property type="evidence" value="ECO:0007669"/>
    <property type="project" value="TreeGrafter"/>
</dbReference>
<dbReference type="GO" id="GO:0030424">
    <property type="term" value="C:axon"/>
    <property type="evidence" value="ECO:0007669"/>
    <property type="project" value="TreeGrafter"/>
</dbReference>
<dbReference type="SUPFAM" id="SSF49562">
    <property type="entry name" value="C2 domain (Calcium/lipid-binding domain, CaLB)"/>
    <property type="match status" value="2"/>
</dbReference>
<dbReference type="GO" id="GO:0001786">
    <property type="term" value="F:phosphatidylserine binding"/>
    <property type="evidence" value="ECO:0007669"/>
    <property type="project" value="TreeGrafter"/>
</dbReference>
<evidence type="ECO:0000313" key="5">
    <source>
        <dbReference type="WBParaSite" id="nRc.2.0.1.t20283-RA"/>
    </source>
</evidence>
<keyword evidence="2" id="KW-1133">Transmembrane helix</keyword>
<dbReference type="Gene3D" id="2.60.40.150">
    <property type="entry name" value="C2 domain"/>
    <property type="match status" value="2"/>
</dbReference>
<reference evidence="5" key="1">
    <citation type="submission" date="2022-11" db="UniProtKB">
        <authorList>
            <consortium name="WormBaseParasite"/>
        </authorList>
    </citation>
    <scope>IDENTIFICATION</scope>
</reference>
<dbReference type="GO" id="GO:0031045">
    <property type="term" value="C:dense core granule"/>
    <property type="evidence" value="ECO:0007669"/>
    <property type="project" value="TreeGrafter"/>
</dbReference>
<name>A0A915J344_ROMCU</name>
<protein>
    <submittedName>
        <fullName evidence="5">C2 domain-containing protein</fullName>
    </submittedName>
</protein>
<dbReference type="GO" id="GO:0030276">
    <property type="term" value="F:clathrin binding"/>
    <property type="evidence" value="ECO:0007669"/>
    <property type="project" value="TreeGrafter"/>
</dbReference>
<dbReference type="Proteomes" id="UP000887565">
    <property type="component" value="Unplaced"/>
</dbReference>
<dbReference type="InterPro" id="IPR000008">
    <property type="entry name" value="C2_dom"/>
</dbReference>
<evidence type="ECO:0000313" key="4">
    <source>
        <dbReference type="Proteomes" id="UP000887565"/>
    </source>
</evidence>
<keyword evidence="2" id="KW-0472">Membrane</keyword>
<sequence length="558" mass="65336">MSSHQEAKPDMAAVYILIGSLCVSGSVILLIIVYCTVHCWRKKCRNSNSTNTSNSRAAMTTTPLPPTTSLMTSAAAERQPFRHHRKQTPHIRVWNVNNLLPLNVSPKSMDRLMIESDDEKKSMLHYDLQYCDRNGIGSLCGLLTFALRYDHIHRVLMVHLIRASGLVHESRGRCSGDKKRRFNQTQKCAKIADSMIHDPPFSQILPQKIWRKHGKDRDTLSTYVKLHLLPDRRFNHKTNIRKNSDHPEFNEMFSFDVPYNCLSSRMLQFCREDNRQLKGIILKRFNITNFLQPRVVDFFPNCRVYQKYQKVDSDGHWPPASVDPDVKRGVFDLYHRFTVYNFERLKRHDIVGNVIMRDLFEKSDLHSWTEYTMQIIADTRQVTRTKKNFHLRKKTTTAIYYSTHPYVKMIQVCNNKRVKVKKSTRKMANLHPVYNETFVFELDNVALQSTNFLIKVMDWDRSQLSVSYQLTPMLRNSKLSHKDHFLRVVGSDHGIRNFSNAHMDLDEIYRLMCDSTYYGGKTTLTGFLECKSFHHYWGWSRVGNVLVLATSPKNRRYD</sequence>
<dbReference type="SMART" id="SM00239">
    <property type="entry name" value="C2"/>
    <property type="match status" value="2"/>
</dbReference>
<feature type="transmembrane region" description="Helical" evidence="2">
    <location>
        <begin position="12"/>
        <end position="34"/>
    </location>
</feature>
<feature type="domain" description="C2" evidence="3">
    <location>
        <begin position="187"/>
        <end position="308"/>
    </location>
</feature>
<keyword evidence="2" id="KW-0812">Transmembrane</keyword>
<keyword evidence="4" id="KW-1185">Reference proteome</keyword>
<dbReference type="GO" id="GO:0000149">
    <property type="term" value="F:SNARE binding"/>
    <property type="evidence" value="ECO:0007669"/>
    <property type="project" value="TreeGrafter"/>
</dbReference>
<evidence type="ECO:0000256" key="1">
    <source>
        <dbReference type="SAM" id="MobiDB-lite"/>
    </source>
</evidence>
<dbReference type="PANTHER" id="PTHR10024:SF360">
    <property type="entry name" value="C2 DOMAIN-CONTAINING PROTEIN"/>
    <property type="match status" value="1"/>
</dbReference>
<dbReference type="GO" id="GO:0030672">
    <property type="term" value="C:synaptic vesicle membrane"/>
    <property type="evidence" value="ECO:0007669"/>
    <property type="project" value="TreeGrafter"/>
</dbReference>
<evidence type="ECO:0000259" key="3">
    <source>
        <dbReference type="PROSITE" id="PS50004"/>
    </source>
</evidence>
<dbReference type="AlphaFoldDB" id="A0A915J344"/>
<dbReference type="Pfam" id="PF00168">
    <property type="entry name" value="C2"/>
    <property type="match status" value="2"/>
</dbReference>
<dbReference type="GO" id="GO:0048791">
    <property type="term" value="P:calcium ion-regulated exocytosis of neurotransmitter"/>
    <property type="evidence" value="ECO:0007669"/>
    <property type="project" value="TreeGrafter"/>
</dbReference>
<dbReference type="PANTHER" id="PTHR10024">
    <property type="entry name" value="SYNAPTOTAGMIN"/>
    <property type="match status" value="1"/>
</dbReference>
<dbReference type="InterPro" id="IPR035892">
    <property type="entry name" value="C2_domain_sf"/>
</dbReference>
<feature type="region of interest" description="Disordered" evidence="1">
    <location>
        <begin position="46"/>
        <end position="69"/>
    </location>
</feature>
<dbReference type="GO" id="GO:0048488">
    <property type="term" value="P:synaptic vesicle endocytosis"/>
    <property type="evidence" value="ECO:0007669"/>
    <property type="project" value="TreeGrafter"/>
</dbReference>
<dbReference type="GO" id="GO:0005886">
    <property type="term" value="C:plasma membrane"/>
    <property type="evidence" value="ECO:0007669"/>
    <property type="project" value="TreeGrafter"/>
</dbReference>
<dbReference type="WBParaSite" id="nRc.2.0.1.t20283-RA">
    <property type="protein sequence ID" value="nRc.2.0.1.t20283-RA"/>
    <property type="gene ID" value="nRc.2.0.1.g20283"/>
</dbReference>
<evidence type="ECO:0000256" key="2">
    <source>
        <dbReference type="SAM" id="Phobius"/>
    </source>
</evidence>
<accession>A0A915J344</accession>
<dbReference type="GO" id="GO:0005509">
    <property type="term" value="F:calcium ion binding"/>
    <property type="evidence" value="ECO:0007669"/>
    <property type="project" value="TreeGrafter"/>
</dbReference>
<organism evidence="4 5">
    <name type="scientific">Romanomermis culicivorax</name>
    <name type="common">Nematode worm</name>
    <dbReference type="NCBI Taxonomy" id="13658"/>
    <lineage>
        <taxon>Eukaryota</taxon>
        <taxon>Metazoa</taxon>
        <taxon>Ecdysozoa</taxon>
        <taxon>Nematoda</taxon>
        <taxon>Enoplea</taxon>
        <taxon>Dorylaimia</taxon>
        <taxon>Mermithida</taxon>
        <taxon>Mermithoidea</taxon>
        <taxon>Mermithidae</taxon>
        <taxon>Romanomermis</taxon>
    </lineage>
</organism>
<proteinExistence type="predicted"/>
<dbReference type="PROSITE" id="PS50004">
    <property type="entry name" value="C2"/>
    <property type="match status" value="1"/>
</dbReference>